<evidence type="ECO:0000313" key="2">
    <source>
        <dbReference type="Proteomes" id="UP000663193"/>
    </source>
</evidence>
<evidence type="ECO:0000313" key="1">
    <source>
        <dbReference type="EMBL" id="QRC94818.1"/>
    </source>
</evidence>
<dbReference type="EMBL" id="CP069027">
    <property type="protein sequence ID" value="QRC94818.1"/>
    <property type="molecule type" value="Genomic_DNA"/>
</dbReference>
<sequence length="88" mass="9699">MLFNAEYLPGKDGLRTPKRPVLTLSETPEAVLCVSAGAHPADVLKVQEEMSEAERRPFLDEVNARLQKELADRADEIAIANEADRSPP</sequence>
<dbReference type="VEuPathDB" id="FungiDB:JI435_406410"/>
<protein>
    <submittedName>
        <fullName evidence="1">Uncharacterized protein</fullName>
    </submittedName>
</protein>
<keyword evidence="2" id="KW-1185">Reference proteome</keyword>
<dbReference type="AlphaFoldDB" id="A0A7U2EZK0"/>
<organism evidence="1 2">
    <name type="scientific">Phaeosphaeria nodorum (strain SN15 / ATCC MYA-4574 / FGSC 10173)</name>
    <name type="common">Glume blotch fungus</name>
    <name type="synonym">Parastagonospora nodorum</name>
    <dbReference type="NCBI Taxonomy" id="321614"/>
    <lineage>
        <taxon>Eukaryota</taxon>
        <taxon>Fungi</taxon>
        <taxon>Dikarya</taxon>
        <taxon>Ascomycota</taxon>
        <taxon>Pezizomycotina</taxon>
        <taxon>Dothideomycetes</taxon>
        <taxon>Pleosporomycetidae</taxon>
        <taxon>Pleosporales</taxon>
        <taxon>Pleosporineae</taxon>
        <taxon>Phaeosphaeriaceae</taxon>
        <taxon>Parastagonospora</taxon>
    </lineage>
</organism>
<accession>A0A7U2EZK0</accession>
<name>A0A7U2EZK0_PHANO</name>
<dbReference type="Proteomes" id="UP000663193">
    <property type="component" value="Chromosome 5"/>
</dbReference>
<gene>
    <name evidence="1" type="ORF">JI435_406410</name>
</gene>
<reference evidence="2" key="1">
    <citation type="journal article" date="2021" name="BMC Genomics">
        <title>Chromosome-level genome assembly and manually-curated proteome of model necrotroph Parastagonospora nodorum Sn15 reveals a genome-wide trove of candidate effector homologs, and redundancy of virulence-related functions within an accessory chromosome.</title>
        <authorList>
            <person name="Bertazzoni S."/>
            <person name="Jones D.A.B."/>
            <person name="Phan H.T."/>
            <person name="Tan K.-C."/>
            <person name="Hane J.K."/>
        </authorList>
    </citation>
    <scope>NUCLEOTIDE SEQUENCE [LARGE SCALE GENOMIC DNA]</scope>
    <source>
        <strain evidence="2">SN15 / ATCC MYA-4574 / FGSC 10173)</strain>
    </source>
</reference>
<proteinExistence type="predicted"/>